<dbReference type="SMART" id="SM00436">
    <property type="entry name" value="TOP1Bc"/>
    <property type="match status" value="1"/>
</dbReference>
<dbReference type="EC" id="5.6.2.1" evidence="3"/>
<evidence type="ECO:0000256" key="2">
    <source>
        <dbReference type="ARBA" id="ARBA00009446"/>
    </source>
</evidence>
<dbReference type="NCBIfam" id="TIGR01051">
    <property type="entry name" value="topA_bact"/>
    <property type="match status" value="1"/>
</dbReference>
<dbReference type="PROSITE" id="PS52039">
    <property type="entry name" value="TOPO_IA_2"/>
    <property type="match status" value="1"/>
</dbReference>
<dbReference type="GO" id="GO:0003677">
    <property type="term" value="F:DNA binding"/>
    <property type="evidence" value="ECO:0007669"/>
    <property type="project" value="UniProtKB-KW"/>
</dbReference>
<organism evidence="12">
    <name type="scientific">Indivirus ILV1</name>
    <dbReference type="NCBI Taxonomy" id="1977633"/>
    <lineage>
        <taxon>Viruses</taxon>
        <taxon>Varidnaviria</taxon>
        <taxon>Bamfordvirae</taxon>
        <taxon>Nucleocytoviricota</taxon>
        <taxon>Megaviricetes</taxon>
        <taxon>Imitervirales</taxon>
        <taxon>Mimiviridae</taxon>
        <taxon>Klosneuvirinae</taxon>
        <taxon>Indivirus</taxon>
    </lineage>
</organism>
<dbReference type="PROSITE" id="PS50880">
    <property type="entry name" value="TOPRIM"/>
    <property type="match status" value="1"/>
</dbReference>
<evidence type="ECO:0000256" key="5">
    <source>
        <dbReference type="ARBA" id="ARBA00022842"/>
    </source>
</evidence>
<dbReference type="SMART" id="SM00437">
    <property type="entry name" value="TOP1Ac"/>
    <property type="match status" value="1"/>
</dbReference>
<dbReference type="SUPFAM" id="SSF56712">
    <property type="entry name" value="Prokaryotic type I DNA topoisomerase"/>
    <property type="match status" value="1"/>
</dbReference>
<dbReference type="InterPro" id="IPR023405">
    <property type="entry name" value="Topo_IA_core_domain"/>
</dbReference>
<feature type="domain" description="Topo IA-type catalytic" evidence="11">
    <location>
        <begin position="128"/>
        <end position="602"/>
    </location>
</feature>
<dbReference type="Pfam" id="PF01131">
    <property type="entry name" value="Topoisom_bac"/>
    <property type="match status" value="2"/>
</dbReference>
<dbReference type="InterPro" id="IPR023406">
    <property type="entry name" value="Topo_IA_AS"/>
</dbReference>
<dbReference type="Gene3D" id="1.10.460.10">
    <property type="entry name" value="Topoisomerase I, domain 2"/>
    <property type="match status" value="1"/>
</dbReference>
<dbReference type="Gene3D" id="3.40.50.140">
    <property type="match status" value="1"/>
</dbReference>
<keyword evidence="5" id="KW-0460">Magnesium</keyword>
<gene>
    <name evidence="12" type="ORF">Indivirus_1_114</name>
</gene>
<dbReference type="Pfam" id="PF01751">
    <property type="entry name" value="Toprim"/>
    <property type="match status" value="1"/>
</dbReference>
<dbReference type="InterPro" id="IPR000380">
    <property type="entry name" value="Topo_IA"/>
</dbReference>
<name>A0A1V0SCS0_9VIRU</name>
<feature type="compositionally biased region" description="Polar residues" evidence="9">
    <location>
        <begin position="818"/>
        <end position="848"/>
    </location>
</feature>
<evidence type="ECO:0000256" key="4">
    <source>
        <dbReference type="ARBA" id="ARBA00022723"/>
    </source>
</evidence>
<dbReference type="InterPro" id="IPR003601">
    <property type="entry name" value="Topo_IA_2"/>
</dbReference>
<dbReference type="PROSITE" id="PS00396">
    <property type="entry name" value="TOPO_IA_1"/>
    <property type="match status" value="1"/>
</dbReference>
<evidence type="ECO:0000256" key="6">
    <source>
        <dbReference type="ARBA" id="ARBA00023029"/>
    </source>
</evidence>
<dbReference type="InterPro" id="IPR028612">
    <property type="entry name" value="Topoisom_1_IA"/>
</dbReference>
<dbReference type="PANTHER" id="PTHR42785:SF1">
    <property type="entry name" value="DNA TOPOISOMERASE"/>
    <property type="match status" value="1"/>
</dbReference>
<dbReference type="PANTHER" id="PTHR42785">
    <property type="entry name" value="DNA TOPOISOMERASE, TYPE IA, CORE"/>
    <property type="match status" value="1"/>
</dbReference>
<evidence type="ECO:0000256" key="8">
    <source>
        <dbReference type="ARBA" id="ARBA00023235"/>
    </source>
</evidence>
<dbReference type="InterPro" id="IPR013825">
    <property type="entry name" value="Topo_IA_cen_sub2"/>
</dbReference>
<dbReference type="PRINTS" id="PR00417">
    <property type="entry name" value="PRTPISMRASEI"/>
</dbReference>
<evidence type="ECO:0000259" key="11">
    <source>
        <dbReference type="PROSITE" id="PS52039"/>
    </source>
</evidence>
<keyword evidence="4" id="KW-0479">Metal-binding</keyword>
<dbReference type="Gene3D" id="2.70.20.10">
    <property type="entry name" value="Topoisomerase I, domain 3"/>
    <property type="match status" value="1"/>
</dbReference>
<dbReference type="CDD" id="cd00186">
    <property type="entry name" value="TOP1Ac"/>
    <property type="match status" value="1"/>
</dbReference>
<dbReference type="GO" id="GO:0046872">
    <property type="term" value="F:metal ion binding"/>
    <property type="evidence" value="ECO:0007669"/>
    <property type="project" value="UniProtKB-KW"/>
</dbReference>
<dbReference type="InterPro" id="IPR025589">
    <property type="entry name" value="Toprim_C_rpt"/>
</dbReference>
<comment type="similarity">
    <text evidence="2">Belongs to the type IA topoisomerase family.</text>
</comment>
<dbReference type="InterPro" id="IPR006171">
    <property type="entry name" value="TOPRIM_dom"/>
</dbReference>
<keyword evidence="8 12" id="KW-0413">Isomerase</keyword>
<dbReference type="InterPro" id="IPR005733">
    <property type="entry name" value="TopoI_bac-type"/>
</dbReference>
<accession>A0A1V0SCS0</accession>
<reference evidence="12" key="1">
    <citation type="journal article" date="2017" name="Science">
        <title>Giant viruses with an expanded complement of translation system components.</title>
        <authorList>
            <person name="Schulz F."/>
            <person name="Yutin N."/>
            <person name="Ivanova N.N."/>
            <person name="Ortega D.R."/>
            <person name="Lee T.K."/>
            <person name="Vierheilig J."/>
            <person name="Daims H."/>
            <person name="Horn M."/>
            <person name="Wagner M."/>
            <person name="Jensen G.J."/>
            <person name="Kyrpides N.C."/>
            <person name="Koonin E.V."/>
            <person name="Woyke T."/>
        </authorList>
    </citation>
    <scope>NUCLEOTIDE SEQUENCE</scope>
    <source>
        <strain evidence="12">ILV1</strain>
    </source>
</reference>
<evidence type="ECO:0000256" key="7">
    <source>
        <dbReference type="ARBA" id="ARBA00023125"/>
    </source>
</evidence>
<dbReference type="GO" id="GO:0003917">
    <property type="term" value="F:DNA topoisomerase type I (single strand cut, ATP-independent) activity"/>
    <property type="evidence" value="ECO:0007669"/>
    <property type="project" value="UniProtKB-EC"/>
</dbReference>
<dbReference type="Pfam" id="PF13368">
    <property type="entry name" value="Toprim_C_rpt"/>
    <property type="match status" value="2"/>
</dbReference>
<dbReference type="InterPro" id="IPR003602">
    <property type="entry name" value="Topo_IA_DNA-bd_dom"/>
</dbReference>
<dbReference type="EMBL" id="KY684085">
    <property type="protein sequence ID" value="ARF09491.1"/>
    <property type="molecule type" value="Genomic_DNA"/>
</dbReference>
<evidence type="ECO:0000256" key="3">
    <source>
        <dbReference type="ARBA" id="ARBA00012891"/>
    </source>
</evidence>
<dbReference type="SMART" id="SM00493">
    <property type="entry name" value="TOPRIM"/>
    <property type="match status" value="1"/>
</dbReference>
<dbReference type="HAMAP" id="MF_00952">
    <property type="entry name" value="Topoisom_1_prok"/>
    <property type="match status" value="1"/>
</dbReference>
<dbReference type="InterPro" id="IPR013497">
    <property type="entry name" value="Topo_IA_cen"/>
</dbReference>
<dbReference type="InterPro" id="IPR013824">
    <property type="entry name" value="Topo_IA_cen_sub1"/>
</dbReference>
<dbReference type="Gene3D" id="1.10.290.10">
    <property type="entry name" value="Topoisomerase I, domain 4"/>
    <property type="match status" value="1"/>
</dbReference>
<evidence type="ECO:0000313" key="12">
    <source>
        <dbReference type="EMBL" id="ARF09491.1"/>
    </source>
</evidence>
<feature type="region of interest" description="Disordered" evidence="9">
    <location>
        <begin position="794"/>
        <end position="852"/>
    </location>
</feature>
<keyword evidence="7" id="KW-0238">DNA-binding</keyword>
<feature type="domain" description="Toprim" evidence="10">
    <location>
        <begin position="2"/>
        <end position="112"/>
    </location>
</feature>
<protein>
    <recommendedName>
        <fullName evidence="3">DNA topoisomerase</fullName>
        <ecNumber evidence="3">5.6.2.1</ecNumber>
    </recommendedName>
</protein>
<evidence type="ECO:0000256" key="9">
    <source>
        <dbReference type="SAM" id="MobiDB-lite"/>
    </source>
</evidence>
<evidence type="ECO:0000259" key="10">
    <source>
        <dbReference type="PROSITE" id="PS50880"/>
    </source>
</evidence>
<dbReference type="InterPro" id="IPR013826">
    <property type="entry name" value="Topo_IA_cen_sub3"/>
</dbReference>
<keyword evidence="6" id="KW-0799">Topoisomerase</keyword>
<evidence type="ECO:0000256" key="1">
    <source>
        <dbReference type="ARBA" id="ARBA00000213"/>
    </source>
</evidence>
<proteinExistence type="inferred from homology"/>
<dbReference type="GO" id="GO:0006265">
    <property type="term" value="P:DNA topological change"/>
    <property type="evidence" value="ECO:0007669"/>
    <property type="project" value="InterPro"/>
</dbReference>
<sequence length="879" mass="99537">MATLLVVESPNKIKKIEHILGNGYKVIASVGHIMDLDPSKMSVEIENDFKPIYIVNLDKKTVVSNIKKSSNHCDELLLATDEDREGEMIAWSIANVLKLDIKKAKRITFNAITKSEITNAIKNPRIINTNLVDAQKTRRILDRIVGYELTPLLSKHLGSANLSAGRVQSVVARLIVDRENEIKKFLSGDMKSFFKFKAEFISNKKKFNANSYDLEGTTKSGEFKGEQSKITGEDTSRKIMETWSTSIFKVEHVFDKKKTKGPSPPFTTSTLQQDANRKCGFSVKKTMTVAQKLYEAGYITYMRTDSVNLSEEAMKEIKKYIIDTHGEEYYRYVQYKSKSKNTQEAHEAIRPTEIITTDISDDDKMGADEVKLYSLIWKRTVASQMKPAEYNVTSIQISISKDKEHFFMTTIENLTFAGFLLVYNISEDDADSENDDETNKDIPIPKVGDKLPLESLYGQQEYLKPPGRYNEASLVDKLDPKNLNIGRPATYSSIIDKIKTRKYVEIADHPGITVDSLTLTWTTETKKVSEKKDKITICKEKNKFHPTHLGILVTNFLVAHFPKLMDYKFTSSMEDKLDDVANGDLIWNDVLKEFYDEFHVLVVSQSKKAPEIKSKEMKLLGIDPKSKIEIYATLALYGPVVKMMDDNGKYKYAPIKEPFTLDNVTLEHALDLFQYPKEIGLHEKKKILLNRGKYGLYLTYGKEKCALPEDKTIITLDEAIKLLQNKGKKSLSEFESDTKRYCVCTGPYGKYIRVIDKKTNKSFNAKLPEDENIDDLTIEKIIEIINQKFNKKKNNTNKESETTEASESIKSKKKTVSKAPTKTVSKAPTKTVSKAPTKTVSKAPTKTVSKAPGKISIKSINVKTAPKKPIGVKKNVVVE</sequence>
<comment type="catalytic activity">
    <reaction evidence="1">
        <text>ATP-independent breakage of single-stranded DNA, followed by passage and rejoining.</text>
        <dbReference type="EC" id="5.6.2.1"/>
    </reaction>
</comment>